<dbReference type="GO" id="GO:0005524">
    <property type="term" value="F:ATP binding"/>
    <property type="evidence" value="ECO:0007669"/>
    <property type="project" value="UniProtKB-KW"/>
</dbReference>
<protein>
    <submittedName>
        <fullName evidence="9">Microcin C transport system ATP-binding protein</fullName>
    </submittedName>
</protein>
<organism evidence="9 10">
    <name type="scientific">Paracidovorax wautersii</name>
    <dbReference type="NCBI Taxonomy" id="1177982"/>
    <lineage>
        <taxon>Bacteria</taxon>
        <taxon>Pseudomonadati</taxon>
        <taxon>Pseudomonadota</taxon>
        <taxon>Betaproteobacteria</taxon>
        <taxon>Burkholderiales</taxon>
        <taxon>Comamonadaceae</taxon>
        <taxon>Paracidovorax</taxon>
    </lineage>
</organism>
<keyword evidence="10" id="KW-1185">Reference proteome</keyword>
<evidence type="ECO:0000256" key="1">
    <source>
        <dbReference type="ARBA" id="ARBA00004417"/>
    </source>
</evidence>
<keyword evidence="7" id="KW-0472">Membrane</keyword>
<evidence type="ECO:0000313" key="9">
    <source>
        <dbReference type="EMBL" id="MDR6215259.1"/>
    </source>
</evidence>
<gene>
    <name evidence="9" type="ORF">QE399_002948</name>
</gene>
<dbReference type="InterPro" id="IPR017871">
    <property type="entry name" value="ABC_transporter-like_CS"/>
</dbReference>
<evidence type="ECO:0000256" key="5">
    <source>
        <dbReference type="ARBA" id="ARBA00022741"/>
    </source>
</evidence>
<dbReference type="InterPro" id="IPR003593">
    <property type="entry name" value="AAA+_ATPase"/>
</dbReference>
<keyword evidence="5" id="KW-0547">Nucleotide-binding</keyword>
<dbReference type="SMART" id="SM00382">
    <property type="entry name" value="AAA"/>
    <property type="match status" value="2"/>
</dbReference>
<dbReference type="CDD" id="cd03257">
    <property type="entry name" value="ABC_NikE_OppD_transporters"/>
    <property type="match status" value="2"/>
</dbReference>
<feature type="domain" description="ABC transporter" evidence="8">
    <location>
        <begin position="283"/>
        <end position="542"/>
    </location>
</feature>
<reference evidence="9 10" key="1">
    <citation type="submission" date="2023-08" db="EMBL/GenBank/DDBJ databases">
        <title>Functional and genomic diversity of the sorghum phyllosphere microbiome.</title>
        <authorList>
            <person name="Shade A."/>
        </authorList>
    </citation>
    <scope>NUCLEOTIDE SEQUENCE [LARGE SCALE GENOMIC DNA]</scope>
    <source>
        <strain evidence="9 10">SORGH_AS_0335</strain>
    </source>
</reference>
<dbReference type="RefSeq" id="WP_309829728.1">
    <property type="nucleotide sequence ID" value="NZ_JAVIZX010000001.1"/>
</dbReference>
<dbReference type="InterPro" id="IPR027417">
    <property type="entry name" value="P-loop_NTPase"/>
</dbReference>
<evidence type="ECO:0000259" key="8">
    <source>
        <dbReference type="PROSITE" id="PS50893"/>
    </source>
</evidence>
<dbReference type="Pfam" id="PF00005">
    <property type="entry name" value="ABC_tran"/>
    <property type="match status" value="2"/>
</dbReference>
<dbReference type="Pfam" id="PF08352">
    <property type="entry name" value="oligo_HPY"/>
    <property type="match status" value="2"/>
</dbReference>
<dbReference type="PROSITE" id="PS00211">
    <property type="entry name" value="ABC_TRANSPORTER_1"/>
    <property type="match status" value="2"/>
</dbReference>
<evidence type="ECO:0000256" key="6">
    <source>
        <dbReference type="ARBA" id="ARBA00022840"/>
    </source>
</evidence>
<comment type="caution">
    <text evidence="9">The sequence shown here is derived from an EMBL/GenBank/DDBJ whole genome shotgun (WGS) entry which is preliminary data.</text>
</comment>
<evidence type="ECO:0000256" key="2">
    <source>
        <dbReference type="ARBA" id="ARBA00005417"/>
    </source>
</evidence>
<dbReference type="NCBIfam" id="NF007739">
    <property type="entry name" value="PRK10419.1"/>
    <property type="match status" value="2"/>
</dbReference>
<comment type="similarity">
    <text evidence="2">Belongs to the ABC transporter superfamily.</text>
</comment>
<dbReference type="SUPFAM" id="SSF52540">
    <property type="entry name" value="P-loop containing nucleoside triphosphate hydrolases"/>
    <property type="match status" value="2"/>
</dbReference>
<evidence type="ECO:0000256" key="3">
    <source>
        <dbReference type="ARBA" id="ARBA00022448"/>
    </source>
</evidence>
<feature type="domain" description="ABC transporter" evidence="8">
    <location>
        <begin position="15"/>
        <end position="259"/>
    </location>
</feature>
<dbReference type="PANTHER" id="PTHR43297:SF2">
    <property type="entry name" value="DIPEPTIDE TRANSPORT ATP-BINDING PROTEIN DPPD"/>
    <property type="match status" value="1"/>
</dbReference>
<dbReference type="EMBL" id="JAVIZX010000001">
    <property type="protein sequence ID" value="MDR6215259.1"/>
    <property type="molecule type" value="Genomic_DNA"/>
</dbReference>
<dbReference type="PROSITE" id="PS50893">
    <property type="entry name" value="ABC_TRANSPORTER_2"/>
    <property type="match status" value="2"/>
</dbReference>
<keyword evidence="4" id="KW-1003">Cell membrane</keyword>
<accession>A0ABU1IG81</accession>
<keyword evidence="3" id="KW-0813">Transport</keyword>
<dbReference type="InterPro" id="IPR003439">
    <property type="entry name" value="ABC_transporter-like_ATP-bd"/>
</dbReference>
<dbReference type="Gene3D" id="3.40.50.300">
    <property type="entry name" value="P-loop containing nucleotide triphosphate hydrolases"/>
    <property type="match status" value="2"/>
</dbReference>
<dbReference type="Proteomes" id="UP001267710">
    <property type="component" value="Unassembled WGS sequence"/>
</dbReference>
<evidence type="ECO:0000313" key="10">
    <source>
        <dbReference type="Proteomes" id="UP001267710"/>
    </source>
</evidence>
<name>A0ABU1IG81_9BURK</name>
<dbReference type="NCBIfam" id="NF008453">
    <property type="entry name" value="PRK11308.1"/>
    <property type="match status" value="2"/>
</dbReference>
<keyword evidence="6 9" id="KW-0067">ATP-binding</keyword>
<evidence type="ECO:0000256" key="7">
    <source>
        <dbReference type="ARBA" id="ARBA00023136"/>
    </source>
</evidence>
<evidence type="ECO:0000256" key="4">
    <source>
        <dbReference type="ARBA" id="ARBA00022475"/>
    </source>
</evidence>
<dbReference type="InterPro" id="IPR050388">
    <property type="entry name" value="ABC_Ni/Peptide_Import"/>
</dbReference>
<proteinExistence type="inferred from homology"/>
<sequence length="553" mass="59000">MSIGPSSSPSAAPLLRVEDLRVRFGSKEVVHGVGFEIAAGEKLALVGESGSGKTITALSLLRLAGDAELSGRALMGGRDLLQLSERELRGVRGGDIAMVFQEPMTALNPLMPVGNQIAEVLQLKQALTRSQSAQAAIELLAKTGIPEPARRARAFPHQLSGGQRQRAVIAMALASRPRLLLADEPTTALDVTLRGQILDLLSDLQRETGMAVLLITHDLNLVRRFADRVAVMEQGVLVEQGPVAQVFGAPRHAYTRRLIGSVPRRDVVEADAAASGAVAEPVARAQNLRVAYATPLPGLRGWFQKGEFVAVKGADLSIAPARTLGVVGESGSGKSTLAQALLGLLPSTGGLQIAGQAWQTPATRNTAANQALRRRVQVVFQDPFSSLSPRLTVEEIVGEGLRVHDRGLDAAQRRQRVEAALADVGLAEAQFPGLLSRYPHEFSGGQRQRLAIARALIVEPQLLVLDEPTSALDVTIQQQVLALLQRLQKERALSYLLITHDVAVIRAMAHDVIVMKDGEVLEAGTVVQVLEAPQHPYTQRLVAAAGLPEDAAV</sequence>
<dbReference type="PANTHER" id="PTHR43297">
    <property type="entry name" value="OLIGOPEPTIDE TRANSPORT ATP-BINDING PROTEIN APPD"/>
    <property type="match status" value="1"/>
</dbReference>
<dbReference type="InterPro" id="IPR013563">
    <property type="entry name" value="Oligopep_ABC_C"/>
</dbReference>
<comment type="subcellular location">
    <subcellularLocation>
        <location evidence="1">Cell inner membrane</location>
        <topology evidence="1">Peripheral membrane protein</topology>
    </subcellularLocation>
</comment>